<dbReference type="FunFam" id="3.90.226.10:FF:000004">
    <property type="entry name" value="Methylcrotonoyl-CoA carboxylase beta chain"/>
    <property type="match status" value="1"/>
</dbReference>
<sequence length="519" mass="54989">MTRAAHLAALARVADAAAIAMAGGDAVARDRHVARGKMLPRDRVAHLLDAGAPWLEIGVTAAHGMYDGAAPGAGVIAGVGRVQGVQVMVVCNDATVKGGTYYPLSVKKHLRAQEIAARCGLPCVYLVDSGGANLPNQDEVFPDRDHFGRIFYNQANMSADGIAQIAVVMGSCTAGGAYVPAMADVSIIVRDQGTIFLAGPPLVKAATGEVVSAEDLGGGDVHTRLSGVADYLAEDDAHALALARQAVASVSRRDVSDIKRIAGVPPVLDAESLFDVVPADLRTPYDIREVISRIVDGSRFDEFKARFGDTLVTGFAHIDGYPCGIIANNGVLFSQAAQKGAHFIELCSQRRIPLIFLQNITGFMVGREYENEGIARHGAKMVTAVATTKVPKITMVVGGSYGAGNYGMGGRAYSPDFMWTWPTSRTAVMGGEQAAGVLATVRRDAMERKGQAWSVAEEAAFKQPVLDQFATQSDPLYASARLWDDGVIDPRQSRAVLSLSLAACCNVPIPQTRFGVFRM</sequence>
<dbReference type="Gene3D" id="3.90.226.10">
    <property type="entry name" value="2-enoyl-CoA Hydratase, Chain A, domain 1"/>
    <property type="match status" value="2"/>
</dbReference>
<organism evidence="3 4">
    <name type="scientific">Loktanella fryxellensis</name>
    <dbReference type="NCBI Taxonomy" id="245187"/>
    <lineage>
        <taxon>Bacteria</taxon>
        <taxon>Pseudomonadati</taxon>
        <taxon>Pseudomonadota</taxon>
        <taxon>Alphaproteobacteria</taxon>
        <taxon>Rhodobacterales</taxon>
        <taxon>Roseobacteraceae</taxon>
        <taxon>Loktanella</taxon>
    </lineage>
</organism>
<dbReference type="PANTHER" id="PTHR22855">
    <property type="entry name" value="ACETYL, PROPIONYL, PYRUVATE, AND GLUTACONYL CARBOXYLASE-RELATED"/>
    <property type="match status" value="1"/>
</dbReference>
<evidence type="ECO:0000313" key="3">
    <source>
        <dbReference type="EMBL" id="SEM83463.1"/>
    </source>
</evidence>
<dbReference type="SUPFAM" id="SSF52096">
    <property type="entry name" value="ClpP/crotonase"/>
    <property type="match status" value="2"/>
</dbReference>
<dbReference type="PANTHER" id="PTHR22855:SF13">
    <property type="entry name" value="METHYLCROTONOYL-COA CARBOXYLASE BETA CHAIN, MITOCHONDRIAL"/>
    <property type="match status" value="1"/>
</dbReference>
<dbReference type="PROSITE" id="PS50989">
    <property type="entry name" value="COA_CT_CTER"/>
    <property type="match status" value="1"/>
</dbReference>
<dbReference type="PROSITE" id="PS50980">
    <property type="entry name" value="COA_CT_NTER"/>
    <property type="match status" value="1"/>
</dbReference>
<name>A0A1H8BKZ2_9RHOB</name>
<accession>A0A1H8BKZ2</accession>
<dbReference type="AlphaFoldDB" id="A0A1H8BKZ2"/>
<dbReference type="InterPro" id="IPR045190">
    <property type="entry name" value="MCCB/AccD1-like"/>
</dbReference>
<dbReference type="GO" id="GO:0004485">
    <property type="term" value="F:methylcrotonoyl-CoA carboxylase activity"/>
    <property type="evidence" value="ECO:0007669"/>
    <property type="project" value="TreeGrafter"/>
</dbReference>
<dbReference type="InterPro" id="IPR034733">
    <property type="entry name" value="AcCoA_carboxyl_beta"/>
</dbReference>
<gene>
    <name evidence="3" type="ORF">SAMN04488003_10584</name>
</gene>
<proteinExistence type="predicted"/>
<dbReference type="GO" id="GO:1905202">
    <property type="term" value="C:methylcrotonoyl-CoA carboxylase complex"/>
    <property type="evidence" value="ECO:0007669"/>
    <property type="project" value="TreeGrafter"/>
</dbReference>
<dbReference type="InterPro" id="IPR029045">
    <property type="entry name" value="ClpP/crotonase-like_dom_sf"/>
</dbReference>
<dbReference type="STRING" id="245187.SAMN04488003_10584"/>
<evidence type="ECO:0000259" key="1">
    <source>
        <dbReference type="PROSITE" id="PS50980"/>
    </source>
</evidence>
<evidence type="ECO:0000313" key="4">
    <source>
        <dbReference type="Proteomes" id="UP000199585"/>
    </source>
</evidence>
<feature type="domain" description="CoA carboxyltransferase N-terminal" evidence="1">
    <location>
        <begin position="1"/>
        <end position="262"/>
    </location>
</feature>
<keyword evidence="4" id="KW-1185">Reference proteome</keyword>
<reference evidence="3 4" key="1">
    <citation type="submission" date="2016-10" db="EMBL/GenBank/DDBJ databases">
        <authorList>
            <person name="de Groot N.N."/>
        </authorList>
    </citation>
    <scope>NUCLEOTIDE SEQUENCE [LARGE SCALE GENOMIC DNA]</scope>
    <source>
        <strain evidence="3 4">DSM 16213</strain>
    </source>
</reference>
<dbReference type="GO" id="GO:0006552">
    <property type="term" value="P:L-leucine catabolic process"/>
    <property type="evidence" value="ECO:0007669"/>
    <property type="project" value="TreeGrafter"/>
</dbReference>
<dbReference type="RefSeq" id="WP_089900001.1">
    <property type="nucleotide sequence ID" value="NZ_FOCI01000005.1"/>
</dbReference>
<protein>
    <submittedName>
        <fullName evidence="3">3-methylcrotonyl-CoA carboxylase beta subunit</fullName>
    </submittedName>
</protein>
<dbReference type="Proteomes" id="UP000199585">
    <property type="component" value="Unassembled WGS sequence"/>
</dbReference>
<dbReference type="InterPro" id="IPR011762">
    <property type="entry name" value="COA_CT_N"/>
</dbReference>
<evidence type="ECO:0000259" key="2">
    <source>
        <dbReference type="PROSITE" id="PS50989"/>
    </source>
</evidence>
<dbReference type="OrthoDB" id="9803706at2"/>
<dbReference type="FunFam" id="3.90.226.10:FF:000046">
    <property type="entry name" value="Geranyl-CoA carboxylase beta subunit"/>
    <property type="match status" value="1"/>
</dbReference>
<dbReference type="EMBL" id="FOCI01000005">
    <property type="protein sequence ID" value="SEM83463.1"/>
    <property type="molecule type" value="Genomic_DNA"/>
</dbReference>
<feature type="domain" description="CoA carboxyltransferase C-terminal" evidence="2">
    <location>
        <begin position="265"/>
        <end position="503"/>
    </location>
</feature>
<dbReference type="InterPro" id="IPR011763">
    <property type="entry name" value="COA_CT_C"/>
</dbReference>
<dbReference type="Pfam" id="PF01039">
    <property type="entry name" value="Carboxyl_trans"/>
    <property type="match status" value="1"/>
</dbReference>